<keyword evidence="6" id="KW-0472">Membrane</keyword>
<evidence type="ECO:0000256" key="4">
    <source>
        <dbReference type="ARBA" id="ARBA00022737"/>
    </source>
</evidence>
<dbReference type="CDD" id="cd00112">
    <property type="entry name" value="LDLa"/>
    <property type="match status" value="8"/>
</dbReference>
<reference evidence="10 11" key="1">
    <citation type="submission" date="2020-04" db="EMBL/GenBank/DDBJ databases">
        <authorList>
            <person name="Laetsch R D."/>
            <person name="Stevens L."/>
            <person name="Kumar S."/>
            <person name="Blaxter L. M."/>
        </authorList>
    </citation>
    <scope>NUCLEOTIDE SEQUENCE [LARGE SCALE GENOMIC DNA]</scope>
</reference>
<feature type="disulfide bond" evidence="8">
    <location>
        <begin position="201"/>
        <end position="213"/>
    </location>
</feature>
<dbReference type="Proteomes" id="UP000494206">
    <property type="component" value="Unassembled WGS sequence"/>
</dbReference>
<evidence type="ECO:0000256" key="7">
    <source>
        <dbReference type="ARBA" id="ARBA00023157"/>
    </source>
</evidence>
<dbReference type="InterPro" id="IPR036055">
    <property type="entry name" value="LDL_receptor-like_sf"/>
</dbReference>
<dbReference type="SUPFAM" id="SSF57424">
    <property type="entry name" value="LDL receptor-like module"/>
    <property type="match status" value="8"/>
</dbReference>
<feature type="disulfide bond" evidence="8">
    <location>
        <begin position="220"/>
        <end position="235"/>
    </location>
</feature>
<feature type="disulfide bond" evidence="8">
    <location>
        <begin position="15"/>
        <end position="27"/>
    </location>
</feature>
<dbReference type="Gene3D" id="4.10.400.10">
    <property type="entry name" value="Low-density Lipoprotein Receptor"/>
    <property type="match status" value="8"/>
</dbReference>
<sequence length="524" mass="58782">MKTQHSGTAKRSSNCKEHEFHCNSGECIEANKKCNRKYECADGSDETTCEYFISLQKYNEATTHSVSNEVLECSDQEFRCPYLTETKCFHFDKLCDGVDDCGDGSDETNCGSNEDHAAASSRRCTDHQFECKRDGRCIDKALECNRKYDCDDGSDETECEYFKAGMTRTSSQASSPQYMTQGKSQEVTFHDDDDDGGESGCLEHEFQCAIGECIDKRRVCDTRPDCLDASDERDCSDRGTQRSPIPEAPKPSTPSSHCKENEFHCNSGECIEANKKCNRKYECADGSDETTCDYYIAVQKYHESQGAHRAHSVATTQSPVERVIECTDQEFRCPYLAETKCFHFDKLCDGVDDCGDGSDETNCNSNEDNGDSSPLARPTSSGRCGAHQFECKRDGKCIDKALECNRKYDCDDGSDETECEYFKAGITSQTTTPQYLSQGRSQEVTFHEDYDGEAAGCLEHEFQCAIGECIDKRRVCDTRPDCLDASDEQNCSDRAPPPRLPPPVVQDGVERARTLIDRYRSRDY</sequence>
<feature type="disulfide bond" evidence="8">
    <location>
        <begin position="348"/>
        <end position="363"/>
    </location>
</feature>
<evidence type="ECO:0000256" key="1">
    <source>
        <dbReference type="ARBA" id="ARBA00004167"/>
    </source>
</evidence>
<dbReference type="GO" id="GO:0005886">
    <property type="term" value="C:plasma membrane"/>
    <property type="evidence" value="ECO:0007669"/>
    <property type="project" value="TreeGrafter"/>
</dbReference>
<dbReference type="InterPro" id="IPR023415">
    <property type="entry name" value="LDLR_class-A_CS"/>
</dbReference>
<feature type="compositionally biased region" description="Polar residues" evidence="9">
    <location>
        <begin position="170"/>
        <end position="187"/>
    </location>
</feature>
<dbReference type="PANTHER" id="PTHR24270">
    <property type="entry name" value="LOW-DENSITY LIPOPROTEIN RECEPTOR-RELATED"/>
    <property type="match status" value="1"/>
</dbReference>
<keyword evidence="5" id="KW-1133">Transmembrane helix</keyword>
<keyword evidence="11" id="KW-1185">Reference proteome</keyword>
<feature type="disulfide bond" evidence="8">
    <location>
        <begin position="457"/>
        <end position="469"/>
    </location>
</feature>
<feature type="disulfide bond" evidence="8">
    <location>
        <begin position="258"/>
        <end position="270"/>
    </location>
</feature>
<dbReference type="PANTHER" id="PTHR24270:SF59">
    <property type="entry name" value="LDL RECEPTOR REPEAT-CONTAINING PROTEIN EGG-1-RELATED"/>
    <property type="match status" value="1"/>
</dbReference>
<dbReference type="GO" id="GO:0016192">
    <property type="term" value="P:vesicle-mediated transport"/>
    <property type="evidence" value="ECO:0007669"/>
    <property type="project" value="UniProtKB-ARBA"/>
</dbReference>
<dbReference type="PRINTS" id="PR00261">
    <property type="entry name" value="LDLRECEPTOR"/>
</dbReference>
<dbReference type="Pfam" id="PF00057">
    <property type="entry name" value="Ldl_recept_a"/>
    <property type="match status" value="8"/>
</dbReference>
<feature type="disulfide bond" evidence="8">
    <location>
        <begin position="476"/>
        <end position="491"/>
    </location>
</feature>
<feature type="disulfide bond" evidence="8">
    <location>
        <begin position="208"/>
        <end position="226"/>
    </location>
</feature>
<feature type="disulfide bond" evidence="8">
    <location>
        <begin position="464"/>
        <end position="482"/>
    </location>
</feature>
<dbReference type="EMBL" id="CADEPM010000012">
    <property type="protein sequence ID" value="CAB3410947.1"/>
    <property type="molecule type" value="Genomic_DNA"/>
</dbReference>
<dbReference type="OrthoDB" id="9990982at2759"/>
<feature type="region of interest" description="Disordered" evidence="9">
    <location>
        <begin position="364"/>
        <end position="383"/>
    </location>
</feature>
<dbReference type="InterPro" id="IPR002172">
    <property type="entry name" value="LDrepeatLR_classA_rpt"/>
</dbReference>
<organism evidence="10 11">
    <name type="scientific">Caenorhabditis bovis</name>
    <dbReference type="NCBI Taxonomy" id="2654633"/>
    <lineage>
        <taxon>Eukaryota</taxon>
        <taxon>Metazoa</taxon>
        <taxon>Ecdysozoa</taxon>
        <taxon>Nematoda</taxon>
        <taxon>Chromadorea</taxon>
        <taxon>Rhabditida</taxon>
        <taxon>Rhabditina</taxon>
        <taxon>Rhabditomorpha</taxon>
        <taxon>Rhabditoidea</taxon>
        <taxon>Rhabditidae</taxon>
        <taxon>Peloderinae</taxon>
        <taxon>Caenorhabditis</taxon>
    </lineage>
</organism>
<dbReference type="InterPro" id="IPR050685">
    <property type="entry name" value="LDLR"/>
</dbReference>
<evidence type="ECO:0000256" key="2">
    <source>
        <dbReference type="ARBA" id="ARBA00004308"/>
    </source>
</evidence>
<feature type="region of interest" description="Disordered" evidence="9">
    <location>
        <begin position="229"/>
        <end position="259"/>
    </location>
</feature>
<evidence type="ECO:0000256" key="3">
    <source>
        <dbReference type="ARBA" id="ARBA00022692"/>
    </source>
</evidence>
<gene>
    <name evidence="10" type="ORF">CBOVIS_LOCUS12390</name>
</gene>
<dbReference type="PROSITE" id="PS50068">
    <property type="entry name" value="LDLRA_2"/>
    <property type="match status" value="8"/>
</dbReference>
<feature type="disulfide bond" evidence="8">
    <location>
        <begin position="95"/>
        <end position="110"/>
    </location>
</feature>
<dbReference type="SMART" id="SM00192">
    <property type="entry name" value="LDLa"/>
    <property type="match status" value="8"/>
</dbReference>
<feature type="compositionally biased region" description="Basic and acidic residues" evidence="9">
    <location>
        <begin position="229"/>
        <end position="240"/>
    </location>
</feature>
<keyword evidence="7 8" id="KW-1015">Disulfide bond</keyword>
<dbReference type="PROSITE" id="PS01209">
    <property type="entry name" value="LDLRA_1"/>
    <property type="match status" value="5"/>
</dbReference>
<feature type="disulfide bond" evidence="8">
    <location>
        <begin position="144"/>
        <end position="159"/>
    </location>
</feature>
<evidence type="ECO:0000256" key="6">
    <source>
        <dbReference type="ARBA" id="ARBA00023136"/>
    </source>
</evidence>
<feature type="disulfide bond" evidence="8">
    <location>
        <begin position="22"/>
        <end position="40"/>
    </location>
</feature>
<dbReference type="GO" id="GO:0012505">
    <property type="term" value="C:endomembrane system"/>
    <property type="evidence" value="ECO:0007669"/>
    <property type="project" value="UniProtKB-SubCell"/>
</dbReference>
<evidence type="ECO:0000256" key="8">
    <source>
        <dbReference type="PROSITE-ProRule" id="PRU00124"/>
    </source>
</evidence>
<feature type="region of interest" description="Disordered" evidence="9">
    <location>
        <begin position="170"/>
        <end position="196"/>
    </location>
</feature>
<name>A0A8S1FCG2_9PELO</name>
<evidence type="ECO:0000313" key="11">
    <source>
        <dbReference type="Proteomes" id="UP000494206"/>
    </source>
</evidence>
<dbReference type="AlphaFoldDB" id="A0A8S1FCG2"/>
<comment type="subcellular location">
    <subcellularLocation>
        <location evidence="2">Endomembrane system</location>
    </subcellularLocation>
    <subcellularLocation>
        <location evidence="1">Membrane</location>
        <topology evidence="1">Single-pass membrane protein</topology>
    </subcellularLocation>
</comment>
<keyword evidence="4" id="KW-0677">Repeat</keyword>
<comment type="caution">
    <text evidence="8">Lacks conserved residue(s) required for the propagation of feature annotation.</text>
</comment>
<evidence type="ECO:0000256" key="9">
    <source>
        <dbReference type="SAM" id="MobiDB-lite"/>
    </source>
</evidence>
<keyword evidence="3" id="KW-0812">Transmembrane</keyword>
<feature type="disulfide bond" evidence="8">
    <location>
        <begin position="404"/>
        <end position="419"/>
    </location>
</feature>
<protein>
    <submittedName>
        <fullName evidence="10">Uncharacterized protein</fullName>
    </submittedName>
</protein>
<feature type="disulfide bond" evidence="8">
    <location>
        <begin position="277"/>
        <end position="292"/>
    </location>
</feature>
<feature type="disulfide bond" evidence="8">
    <location>
        <begin position="265"/>
        <end position="283"/>
    </location>
</feature>
<comment type="caution">
    <text evidence="10">The sequence shown here is derived from an EMBL/GenBank/DDBJ whole genome shotgun (WGS) entry which is preliminary data.</text>
</comment>
<proteinExistence type="predicted"/>
<evidence type="ECO:0000256" key="5">
    <source>
        <dbReference type="ARBA" id="ARBA00022989"/>
    </source>
</evidence>
<feature type="disulfide bond" evidence="8">
    <location>
        <begin position="34"/>
        <end position="49"/>
    </location>
</feature>
<accession>A0A8S1FCG2</accession>
<evidence type="ECO:0000313" key="10">
    <source>
        <dbReference type="EMBL" id="CAB3410947.1"/>
    </source>
</evidence>